<name>A0A7I7VML1_9MYCO</name>
<dbReference type="SUPFAM" id="SSF52518">
    <property type="entry name" value="Thiamin diphosphate-binding fold (THDP-binding)"/>
    <property type="match status" value="1"/>
</dbReference>
<organism evidence="2 3">
    <name type="scientific">Mycolicibacterium doricum</name>
    <dbReference type="NCBI Taxonomy" id="126673"/>
    <lineage>
        <taxon>Bacteria</taxon>
        <taxon>Bacillati</taxon>
        <taxon>Actinomycetota</taxon>
        <taxon>Actinomycetes</taxon>
        <taxon>Mycobacteriales</taxon>
        <taxon>Mycobacteriaceae</taxon>
        <taxon>Mycolicibacterium</taxon>
    </lineage>
</organism>
<gene>
    <name evidence="2" type="ORF">MDOR_06950</name>
</gene>
<protein>
    <submittedName>
        <fullName evidence="2">Uncharacterized protein</fullName>
    </submittedName>
</protein>
<accession>A0A7I7VML1</accession>
<proteinExistence type="predicted"/>
<dbReference type="GO" id="GO:0000287">
    <property type="term" value="F:magnesium ion binding"/>
    <property type="evidence" value="ECO:0007669"/>
    <property type="project" value="UniProtKB-ARBA"/>
</dbReference>
<dbReference type="PANTHER" id="PTHR43257">
    <property type="entry name" value="PYRUVATE DEHYDROGENASE E1 COMPONENT BETA SUBUNIT"/>
    <property type="match status" value="1"/>
</dbReference>
<dbReference type="PANTHER" id="PTHR43257:SF2">
    <property type="entry name" value="PYRUVATE DEHYDROGENASE E1 COMPONENT SUBUNIT BETA"/>
    <property type="match status" value="1"/>
</dbReference>
<dbReference type="KEGG" id="mdr:MDOR_06950"/>
<dbReference type="Gene3D" id="3.40.50.970">
    <property type="match status" value="1"/>
</dbReference>
<reference evidence="2 3" key="1">
    <citation type="journal article" date="2019" name="Emerg. Microbes Infect.">
        <title>Comprehensive subspecies identification of 175 nontuberculous mycobacteria species based on 7547 genomic profiles.</title>
        <authorList>
            <person name="Matsumoto Y."/>
            <person name="Kinjo T."/>
            <person name="Motooka D."/>
            <person name="Nabeya D."/>
            <person name="Jung N."/>
            <person name="Uechi K."/>
            <person name="Horii T."/>
            <person name="Iida T."/>
            <person name="Fujita J."/>
            <person name="Nakamura S."/>
        </authorList>
    </citation>
    <scope>NUCLEOTIDE SEQUENCE [LARGE SCALE GENOMIC DNA]</scope>
    <source>
        <strain evidence="2 3">JCM 12405</strain>
    </source>
</reference>
<dbReference type="InterPro" id="IPR029061">
    <property type="entry name" value="THDP-binding"/>
</dbReference>
<dbReference type="Proteomes" id="UP000467201">
    <property type="component" value="Chromosome"/>
</dbReference>
<evidence type="ECO:0000313" key="3">
    <source>
        <dbReference type="Proteomes" id="UP000467201"/>
    </source>
</evidence>
<keyword evidence="1" id="KW-0786">Thiamine pyrophosphate</keyword>
<evidence type="ECO:0000313" key="2">
    <source>
        <dbReference type="EMBL" id="BBZ06526.1"/>
    </source>
</evidence>
<sequence>MVAPATVDNAYGMVMTALADDDPVIVFEHVALANSSADVTTLRATDIARAAIRRSGTDVALITYGESLPKTLGAAERRALAGVDCEFDASVARVCSAEVPVPYAKHLEQAALRQTAQIVTAATEPCGGPA</sequence>
<dbReference type="AlphaFoldDB" id="A0A7I7VML1"/>
<dbReference type="EMBL" id="AP022605">
    <property type="protein sequence ID" value="BBZ06526.1"/>
    <property type="molecule type" value="Genomic_DNA"/>
</dbReference>
<evidence type="ECO:0000256" key="1">
    <source>
        <dbReference type="ARBA" id="ARBA00023052"/>
    </source>
</evidence>
<dbReference type="InterPro" id="IPR009014">
    <property type="entry name" value="Transketo_C/PFOR_II"/>
</dbReference>
<dbReference type="SUPFAM" id="SSF52922">
    <property type="entry name" value="TK C-terminal domain-like"/>
    <property type="match status" value="1"/>
</dbReference>